<dbReference type="Pfam" id="PF07499">
    <property type="entry name" value="RuvA_C"/>
    <property type="match status" value="1"/>
</dbReference>
<keyword evidence="4 6" id="KW-0233">DNA recombination</keyword>
<sequence length="189" mass="20608">MIGHLDGKTIFKGEKYAILDVGGVGYKIFAGADTLKKMGTEKVSLWTHLHVKEDALDLYGFSNQSELEFFELLISISGIGPRSALGILSVAPVDTIKRAVGSGDTTYLTKVSGVGRKTAEKVVLELKDKMGFGKNGTSPEEFKDDADLVEALVALGYSQRDAREMIQKIPKDTKGRENRLKTALKLTKN</sequence>
<dbReference type="InterPro" id="IPR000085">
    <property type="entry name" value="RuvA"/>
</dbReference>
<comment type="caution">
    <text evidence="6">Lacks conserved residue(s) required for the propagation of feature annotation.</text>
</comment>
<evidence type="ECO:0000313" key="9">
    <source>
        <dbReference type="Proteomes" id="UP000178425"/>
    </source>
</evidence>
<comment type="domain">
    <text evidence="6">Has three domains with a flexible linker between the domains II and III and assumes an 'L' shape. Domain III is highly mobile and contacts RuvB.</text>
</comment>
<dbReference type="GO" id="GO:0009378">
    <property type="term" value="F:four-way junction helicase activity"/>
    <property type="evidence" value="ECO:0007669"/>
    <property type="project" value="InterPro"/>
</dbReference>
<feature type="domain" description="Helix-hairpin-helix DNA-binding motif class 1" evidence="7">
    <location>
        <begin position="71"/>
        <end position="90"/>
    </location>
</feature>
<feature type="region of interest" description="Domain III" evidence="6">
    <location>
        <begin position="137"/>
        <end position="189"/>
    </location>
</feature>
<keyword evidence="1 6" id="KW-0963">Cytoplasm</keyword>
<evidence type="ECO:0000256" key="6">
    <source>
        <dbReference type="HAMAP-Rule" id="MF_00031"/>
    </source>
</evidence>
<dbReference type="InterPro" id="IPR036267">
    <property type="entry name" value="RuvA_C_sf"/>
</dbReference>
<dbReference type="Gene3D" id="1.10.8.10">
    <property type="entry name" value="DNA helicase RuvA subunit, C-terminal domain"/>
    <property type="match status" value="1"/>
</dbReference>
<dbReference type="Pfam" id="PF01330">
    <property type="entry name" value="RuvA_N"/>
    <property type="match status" value="1"/>
</dbReference>
<dbReference type="Pfam" id="PF14520">
    <property type="entry name" value="HHH_5"/>
    <property type="match status" value="1"/>
</dbReference>
<dbReference type="HAMAP" id="MF_00031">
    <property type="entry name" value="DNA_HJ_migration_RuvA"/>
    <property type="match status" value="1"/>
</dbReference>
<comment type="caution">
    <text evidence="8">The sequence shown here is derived from an EMBL/GenBank/DDBJ whole genome shotgun (WGS) entry which is preliminary data.</text>
</comment>
<dbReference type="GO" id="GO:0009379">
    <property type="term" value="C:Holliday junction helicase complex"/>
    <property type="evidence" value="ECO:0007669"/>
    <property type="project" value="InterPro"/>
</dbReference>
<evidence type="ECO:0000256" key="5">
    <source>
        <dbReference type="ARBA" id="ARBA00023204"/>
    </source>
</evidence>
<dbReference type="GO" id="GO:0005737">
    <property type="term" value="C:cytoplasm"/>
    <property type="evidence" value="ECO:0007669"/>
    <property type="project" value="UniProtKB-SubCell"/>
</dbReference>
<comment type="similarity">
    <text evidence="6">Belongs to the RuvA family.</text>
</comment>
<dbReference type="InterPro" id="IPR013849">
    <property type="entry name" value="DNA_helicase_Holl-junc_RuvA_I"/>
</dbReference>
<dbReference type="Proteomes" id="UP000178425">
    <property type="component" value="Unassembled WGS sequence"/>
</dbReference>
<dbReference type="Gene3D" id="1.10.150.20">
    <property type="entry name" value="5' to 3' exonuclease, C-terminal subdomain"/>
    <property type="match status" value="1"/>
</dbReference>
<comment type="subunit">
    <text evidence="6">Homotetramer. Forms an RuvA(8)-RuvB(12)-Holliday junction (HJ) complex. HJ DNA is sandwiched between 2 RuvA tetramers; dsDNA enters through RuvA and exits via RuvB. An RuvB hexamer assembles on each DNA strand where it exits the tetramer. Each RuvB hexamer is contacted by two RuvA subunits (via domain III) on 2 adjacent RuvB subunits; this complex drives branch migration. In the full resolvosome a probable DNA-RuvA(4)-RuvB(12)-RuvC(2) complex forms which resolves the HJ.</text>
</comment>
<protein>
    <recommendedName>
        <fullName evidence="6">Holliday junction branch migration complex subunit RuvA</fullName>
    </recommendedName>
</protein>
<dbReference type="GO" id="GO:0005524">
    <property type="term" value="F:ATP binding"/>
    <property type="evidence" value="ECO:0007669"/>
    <property type="project" value="InterPro"/>
</dbReference>
<dbReference type="NCBIfam" id="TIGR00084">
    <property type="entry name" value="ruvA"/>
    <property type="match status" value="1"/>
</dbReference>
<evidence type="ECO:0000256" key="1">
    <source>
        <dbReference type="ARBA" id="ARBA00022490"/>
    </source>
</evidence>
<keyword evidence="8" id="KW-0067">ATP-binding</keyword>
<dbReference type="GO" id="GO:0000400">
    <property type="term" value="F:four-way junction DNA binding"/>
    <property type="evidence" value="ECO:0007669"/>
    <property type="project" value="UniProtKB-UniRule"/>
</dbReference>
<dbReference type="InterPro" id="IPR003583">
    <property type="entry name" value="Hlx-hairpin-Hlx_DNA-bd_motif"/>
</dbReference>
<organism evidence="8 9">
    <name type="scientific">Candidatus Giovannonibacteria bacterium RIFCSPHIGHO2_02_43_13</name>
    <dbReference type="NCBI Taxonomy" id="1798330"/>
    <lineage>
        <taxon>Bacteria</taxon>
        <taxon>Candidatus Giovannoniibacteriota</taxon>
    </lineage>
</organism>
<dbReference type="SUPFAM" id="SSF46929">
    <property type="entry name" value="DNA helicase RuvA subunit, C-terminal domain"/>
    <property type="match status" value="1"/>
</dbReference>
<keyword evidence="8" id="KW-0547">Nucleotide-binding</keyword>
<dbReference type="SUPFAM" id="SSF50249">
    <property type="entry name" value="Nucleic acid-binding proteins"/>
    <property type="match status" value="1"/>
</dbReference>
<dbReference type="GO" id="GO:0006281">
    <property type="term" value="P:DNA repair"/>
    <property type="evidence" value="ECO:0007669"/>
    <property type="project" value="UniProtKB-UniRule"/>
</dbReference>
<accession>A0A1F5WTZ4</accession>
<dbReference type="InterPro" id="IPR010994">
    <property type="entry name" value="RuvA_2-like"/>
</dbReference>
<evidence type="ECO:0000259" key="7">
    <source>
        <dbReference type="SMART" id="SM00278"/>
    </source>
</evidence>
<evidence type="ECO:0000256" key="3">
    <source>
        <dbReference type="ARBA" id="ARBA00023125"/>
    </source>
</evidence>
<reference evidence="8 9" key="1">
    <citation type="journal article" date="2016" name="Nat. Commun.">
        <title>Thousands of microbial genomes shed light on interconnected biogeochemical processes in an aquifer system.</title>
        <authorList>
            <person name="Anantharaman K."/>
            <person name="Brown C.T."/>
            <person name="Hug L.A."/>
            <person name="Sharon I."/>
            <person name="Castelle C.J."/>
            <person name="Probst A.J."/>
            <person name="Thomas B.C."/>
            <person name="Singh A."/>
            <person name="Wilkins M.J."/>
            <person name="Karaoz U."/>
            <person name="Brodie E.L."/>
            <person name="Williams K.H."/>
            <person name="Hubbard S.S."/>
            <person name="Banfield J.F."/>
        </authorList>
    </citation>
    <scope>NUCLEOTIDE SEQUENCE [LARGE SCALE GENOMIC DNA]</scope>
</reference>
<keyword evidence="2 6" id="KW-0227">DNA damage</keyword>
<feature type="domain" description="Helix-hairpin-helix DNA-binding motif class 1" evidence="7">
    <location>
        <begin position="106"/>
        <end position="125"/>
    </location>
</feature>
<comment type="function">
    <text evidence="6">The RuvA-RuvB-RuvC complex processes Holliday junction (HJ) DNA during genetic recombination and DNA repair, while the RuvA-RuvB complex plays an important role in the rescue of blocked DNA replication forks via replication fork reversal (RFR). RuvA specifically binds to HJ cruciform DNA, conferring on it an open structure. The RuvB hexamer acts as an ATP-dependent pump, pulling dsDNA into and through the RuvAB complex. HJ branch migration allows RuvC to scan DNA until it finds its consensus sequence, where it cleaves and resolves the cruciform DNA.</text>
</comment>
<dbReference type="Gene3D" id="2.40.50.140">
    <property type="entry name" value="Nucleic acid-binding proteins"/>
    <property type="match status" value="1"/>
</dbReference>
<keyword evidence="5 6" id="KW-0234">DNA repair</keyword>
<name>A0A1F5WTZ4_9BACT</name>
<dbReference type="AlphaFoldDB" id="A0A1F5WTZ4"/>
<dbReference type="InterPro" id="IPR011114">
    <property type="entry name" value="RuvA_C"/>
</dbReference>
<dbReference type="SUPFAM" id="SSF47781">
    <property type="entry name" value="RuvA domain 2-like"/>
    <property type="match status" value="1"/>
</dbReference>
<dbReference type="SMART" id="SM00278">
    <property type="entry name" value="HhH1"/>
    <property type="match status" value="2"/>
</dbReference>
<keyword evidence="8" id="KW-0378">Hydrolase</keyword>
<evidence type="ECO:0000256" key="2">
    <source>
        <dbReference type="ARBA" id="ARBA00022763"/>
    </source>
</evidence>
<proteinExistence type="inferred from homology"/>
<dbReference type="InterPro" id="IPR012340">
    <property type="entry name" value="NA-bd_OB-fold"/>
</dbReference>
<comment type="subcellular location">
    <subcellularLocation>
        <location evidence="6">Cytoplasm</location>
    </subcellularLocation>
</comment>
<evidence type="ECO:0000313" key="8">
    <source>
        <dbReference type="EMBL" id="OGF79105.1"/>
    </source>
</evidence>
<dbReference type="EMBL" id="MFHI01000010">
    <property type="protein sequence ID" value="OGF79105.1"/>
    <property type="molecule type" value="Genomic_DNA"/>
</dbReference>
<keyword evidence="8" id="KW-0347">Helicase</keyword>
<gene>
    <name evidence="6" type="primary">ruvA</name>
    <name evidence="8" type="ORF">A2W54_00970</name>
</gene>
<keyword evidence="3 6" id="KW-0238">DNA-binding</keyword>
<dbReference type="CDD" id="cd14332">
    <property type="entry name" value="UBA_RuvA_C"/>
    <property type="match status" value="1"/>
</dbReference>
<dbReference type="GO" id="GO:0006310">
    <property type="term" value="P:DNA recombination"/>
    <property type="evidence" value="ECO:0007669"/>
    <property type="project" value="UniProtKB-UniRule"/>
</dbReference>
<dbReference type="GO" id="GO:0048476">
    <property type="term" value="C:Holliday junction resolvase complex"/>
    <property type="evidence" value="ECO:0007669"/>
    <property type="project" value="UniProtKB-UniRule"/>
</dbReference>
<evidence type="ECO:0000256" key="4">
    <source>
        <dbReference type="ARBA" id="ARBA00023172"/>
    </source>
</evidence>